<keyword evidence="12" id="KW-1185">Reference proteome</keyword>
<feature type="transmembrane region" description="Helical" evidence="10">
    <location>
        <begin position="241"/>
        <end position="267"/>
    </location>
</feature>
<protein>
    <submittedName>
        <fullName evidence="11">Branched-chain amino acid ABC transporter permease</fullName>
    </submittedName>
</protein>
<keyword evidence="5 10" id="KW-0812">Transmembrane</keyword>
<sequence length="398" mass="40706">MGVAEQLSRGRSLVGDRLDVLLVSLLALVLLVDVVRQFLGGGLTFQFIASVVLEGVVIGLAYGLAGIGLSMTYSILNFANFAHGDTITVGAFTGWSIAYVVGGFGTAGVGSLFLLTADPGLSIANAFGVIVVGALAAGAGAVVLSLLLDRIVYRPMRESGGISLLIASIGVALALRYLLAFVYGTGVKGITAPVPKVAFLSVNGVSGFGVIGADQRIGDLASVADLPFFVDLPFASAGSQVLVSLTFHGLALALTAAGLMLGMHFFLQRSKLGKAMRAMADNKPLARVTGIPTERVIRLTWILGGALTGIAGFLIVLESGTMSFSFGWILLLFVFAAVILGGIGSIYGAMAGGVIIGLVDSMAIIWLPSGLTKAAAFAALIIVLLVRPEGLFGGVTTA</sequence>
<accession>A0A9E7U9L5</accession>
<dbReference type="KEGG" id="ssai:N0B31_07205"/>
<evidence type="ECO:0000256" key="9">
    <source>
        <dbReference type="ARBA" id="ARBA00037998"/>
    </source>
</evidence>
<evidence type="ECO:0000256" key="8">
    <source>
        <dbReference type="ARBA" id="ARBA00023136"/>
    </source>
</evidence>
<dbReference type="GO" id="GO:0005886">
    <property type="term" value="C:plasma membrane"/>
    <property type="evidence" value="ECO:0007669"/>
    <property type="project" value="UniProtKB-SubCell"/>
</dbReference>
<evidence type="ECO:0000256" key="5">
    <source>
        <dbReference type="ARBA" id="ARBA00022692"/>
    </source>
</evidence>
<gene>
    <name evidence="11" type="ORF">N0B31_07205</name>
</gene>
<dbReference type="PANTHER" id="PTHR11795:SF371">
    <property type="entry name" value="HIGH-AFFINITY BRANCHED-CHAIN AMINO ACID TRANSPORT SYSTEM PERMEASE PROTEIN LIVH"/>
    <property type="match status" value="1"/>
</dbReference>
<dbReference type="GO" id="GO:0015188">
    <property type="term" value="F:L-isoleucine transmembrane transporter activity"/>
    <property type="evidence" value="ECO:0007669"/>
    <property type="project" value="TreeGrafter"/>
</dbReference>
<dbReference type="Proteomes" id="UP001057580">
    <property type="component" value="Chromosome"/>
</dbReference>
<organism evidence="11 12">
    <name type="scientific">Salinirubellus salinus</name>
    <dbReference type="NCBI Taxonomy" id="1364945"/>
    <lineage>
        <taxon>Archaea</taxon>
        <taxon>Methanobacteriati</taxon>
        <taxon>Methanobacteriota</taxon>
        <taxon>Stenosarchaea group</taxon>
        <taxon>Halobacteria</taxon>
        <taxon>Halobacteriales</taxon>
        <taxon>Natronomonadaceae</taxon>
        <taxon>Salinirubellus</taxon>
    </lineage>
</organism>
<evidence type="ECO:0000256" key="1">
    <source>
        <dbReference type="ARBA" id="ARBA00004651"/>
    </source>
</evidence>
<feature type="transmembrane region" description="Helical" evidence="10">
    <location>
        <begin position="97"/>
        <end position="117"/>
    </location>
</feature>
<dbReference type="PANTHER" id="PTHR11795">
    <property type="entry name" value="BRANCHED-CHAIN AMINO ACID TRANSPORT SYSTEM PERMEASE PROTEIN LIVH"/>
    <property type="match status" value="1"/>
</dbReference>
<proteinExistence type="inferred from homology"/>
<evidence type="ECO:0000256" key="2">
    <source>
        <dbReference type="ARBA" id="ARBA00022448"/>
    </source>
</evidence>
<feature type="transmembrane region" description="Helical" evidence="10">
    <location>
        <begin position="296"/>
        <end position="316"/>
    </location>
</feature>
<dbReference type="GeneID" id="74942197"/>
<dbReference type="CDD" id="cd06582">
    <property type="entry name" value="TM_PBP1_LivH_like"/>
    <property type="match status" value="1"/>
</dbReference>
<dbReference type="GO" id="GO:0015190">
    <property type="term" value="F:L-leucine transmembrane transporter activity"/>
    <property type="evidence" value="ECO:0007669"/>
    <property type="project" value="TreeGrafter"/>
</dbReference>
<evidence type="ECO:0000313" key="12">
    <source>
        <dbReference type="Proteomes" id="UP001057580"/>
    </source>
</evidence>
<dbReference type="InterPro" id="IPR001851">
    <property type="entry name" value="ABC_transp_permease"/>
</dbReference>
<evidence type="ECO:0000256" key="3">
    <source>
        <dbReference type="ARBA" id="ARBA00022475"/>
    </source>
</evidence>
<evidence type="ECO:0000256" key="10">
    <source>
        <dbReference type="SAM" id="Phobius"/>
    </source>
</evidence>
<evidence type="ECO:0000256" key="7">
    <source>
        <dbReference type="ARBA" id="ARBA00022989"/>
    </source>
</evidence>
<keyword evidence="2" id="KW-0813">Transport</keyword>
<evidence type="ECO:0000256" key="4">
    <source>
        <dbReference type="ARBA" id="ARBA00022519"/>
    </source>
</evidence>
<feature type="transmembrane region" description="Helical" evidence="10">
    <location>
        <begin position="123"/>
        <end position="148"/>
    </location>
</feature>
<keyword evidence="8 10" id="KW-0472">Membrane</keyword>
<dbReference type="InterPro" id="IPR052157">
    <property type="entry name" value="BCAA_transport_permease"/>
</dbReference>
<dbReference type="GO" id="GO:0005304">
    <property type="term" value="F:L-valine transmembrane transporter activity"/>
    <property type="evidence" value="ECO:0007669"/>
    <property type="project" value="TreeGrafter"/>
</dbReference>
<name>A0A9E7U9L5_9EURY</name>
<dbReference type="GO" id="GO:0015192">
    <property type="term" value="F:L-phenylalanine transmembrane transporter activity"/>
    <property type="evidence" value="ECO:0007669"/>
    <property type="project" value="TreeGrafter"/>
</dbReference>
<reference evidence="11" key="1">
    <citation type="submission" date="2022-09" db="EMBL/GenBank/DDBJ databases">
        <title>Diverse halophilic archaea isolated from saline environments.</title>
        <authorList>
            <person name="Cui H.-L."/>
        </authorList>
    </citation>
    <scope>NUCLEOTIDE SEQUENCE</scope>
    <source>
        <strain evidence="11">ZS-35-S2</strain>
    </source>
</reference>
<feature type="transmembrane region" description="Helical" evidence="10">
    <location>
        <begin position="160"/>
        <end position="179"/>
    </location>
</feature>
<evidence type="ECO:0000313" key="11">
    <source>
        <dbReference type="EMBL" id="UWM56071.1"/>
    </source>
</evidence>
<keyword evidence="4" id="KW-0997">Cell inner membrane</keyword>
<feature type="transmembrane region" description="Helical" evidence="10">
    <location>
        <begin position="45"/>
        <end position="76"/>
    </location>
</feature>
<evidence type="ECO:0000256" key="6">
    <source>
        <dbReference type="ARBA" id="ARBA00022970"/>
    </source>
</evidence>
<feature type="transmembrane region" description="Helical" evidence="10">
    <location>
        <begin position="20"/>
        <end position="39"/>
    </location>
</feature>
<keyword evidence="3" id="KW-1003">Cell membrane</keyword>
<dbReference type="Pfam" id="PF02653">
    <property type="entry name" value="BPD_transp_2"/>
    <property type="match status" value="1"/>
</dbReference>
<dbReference type="GO" id="GO:0042941">
    <property type="term" value="P:D-alanine transmembrane transport"/>
    <property type="evidence" value="ECO:0007669"/>
    <property type="project" value="TreeGrafter"/>
</dbReference>
<keyword evidence="7 10" id="KW-1133">Transmembrane helix</keyword>
<comment type="subcellular location">
    <subcellularLocation>
        <location evidence="1">Cell membrane</location>
        <topology evidence="1">Multi-pass membrane protein</topology>
    </subcellularLocation>
</comment>
<dbReference type="EMBL" id="CP104003">
    <property type="protein sequence ID" value="UWM56071.1"/>
    <property type="molecule type" value="Genomic_DNA"/>
</dbReference>
<dbReference type="GO" id="GO:0015808">
    <property type="term" value="P:L-alanine transport"/>
    <property type="evidence" value="ECO:0007669"/>
    <property type="project" value="TreeGrafter"/>
</dbReference>
<dbReference type="GO" id="GO:1903806">
    <property type="term" value="P:L-isoleucine import across plasma membrane"/>
    <property type="evidence" value="ECO:0007669"/>
    <property type="project" value="TreeGrafter"/>
</dbReference>
<keyword evidence="6" id="KW-0029">Amino-acid transport</keyword>
<comment type="similarity">
    <text evidence="9">Belongs to the binding-protein-dependent transport system permease family. LivHM subfamily.</text>
</comment>
<dbReference type="RefSeq" id="WP_260595191.1">
    <property type="nucleotide sequence ID" value="NZ_CP104003.1"/>
</dbReference>
<feature type="transmembrane region" description="Helical" evidence="10">
    <location>
        <begin position="328"/>
        <end position="356"/>
    </location>
</feature>
<feature type="transmembrane region" description="Helical" evidence="10">
    <location>
        <begin position="363"/>
        <end position="386"/>
    </location>
</feature>
<dbReference type="AlphaFoldDB" id="A0A9E7U9L5"/>